<dbReference type="AlphaFoldDB" id="A0A0H5R2Y4"/>
<name>A0A0H5R2Y4_9EUKA</name>
<protein>
    <submittedName>
        <fullName evidence="1">Uncharacterized protein</fullName>
    </submittedName>
</protein>
<feature type="non-terminal residue" evidence="1">
    <location>
        <position position="100"/>
    </location>
</feature>
<organism evidence="1">
    <name type="scientific">Spongospora subterranea</name>
    <dbReference type="NCBI Taxonomy" id="70186"/>
    <lineage>
        <taxon>Eukaryota</taxon>
        <taxon>Sar</taxon>
        <taxon>Rhizaria</taxon>
        <taxon>Endomyxa</taxon>
        <taxon>Phytomyxea</taxon>
        <taxon>Plasmodiophorida</taxon>
        <taxon>Plasmodiophoridae</taxon>
        <taxon>Spongospora</taxon>
    </lineage>
</organism>
<evidence type="ECO:0000313" key="1">
    <source>
        <dbReference type="EMBL" id="CRZ08550.1"/>
    </source>
</evidence>
<reference evidence="1" key="1">
    <citation type="submission" date="2015-04" db="EMBL/GenBank/DDBJ databases">
        <title>The genome sequence of the plant pathogenic Rhizarian Plasmodiophora brassicae reveals insights in its biotrophic life cycle and the origin of chitin synthesis.</title>
        <authorList>
            <person name="Schwelm A."/>
            <person name="Fogelqvist J."/>
            <person name="Knaust A."/>
            <person name="Julke S."/>
            <person name="Lilja T."/>
            <person name="Dhandapani V."/>
            <person name="Bonilla-Rosso G."/>
            <person name="Karlsson M."/>
            <person name="Shevchenko A."/>
            <person name="Choi S.R."/>
            <person name="Kim H.G."/>
            <person name="Park J.Y."/>
            <person name="Lim Y.P."/>
            <person name="Ludwig-Muller J."/>
            <person name="Dixelius C."/>
        </authorList>
    </citation>
    <scope>NUCLEOTIDE SEQUENCE</scope>
    <source>
        <tissue evidence="1">Potato root galls</tissue>
    </source>
</reference>
<dbReference type="EMBL" id="HACM01008108">
    <property type="protein sequence ID" value="CRZ08550.1"/>
    <property type="molecule type" value="Transcribed_RNA"/>
</dbReference>
<sequence>MGSNSSSRFSYLIQIASNGSFVYLLHDYPFFPKHCIKLVSSWYSCAPFLPNECVFCSGMFNGLSTDWLLQSQCSSMFLFVYSLFTAQSPMVSSEGTRLVA</sequence>
<proteinExistence type="predicted"/>
<accession>A0A0H5R2Y4</accession>